<dbReference type="GO" id="GO:0003700">
    <property type="term" value="F:DNA-binding transcription factor activity"/>
    <property type="evidence" value="ECO:0007669"/>
    <property type="project" value="InterPro"/>
</dbReference>
<evidence type="ECO:0000313" key="6">
    <source>
        <dbReference type="Proteomes" id="UP000008493"/>
    </source>
</evidence>
<dbReference type="AlphaFoldDB" id="K5Y0K6"/>
<comment type="similarity">
    <text evidence="1">Belongs to the TEC1 family.</text>
</comment>
<gene>
    <name evidence="5" type="ORF">AGABI1DRAFT_106046</name>
</gene>
<dbReference type="InterPro" id="IPR000818">
    <property type="entry name" value="TEA/ATTS_dom"/>
</dbReference>
<evidence type="ECO:0000256" key="1">
    <source>
        <dbReference type="ARBA" id="ARBA00008421"/>
    </source>
</evidence>
<sequence length="443" mass="48198">MQSSSTPYASSSTTAMPSSSAPSSPSSSISGFACPSIPHSKTQGVFNSIVKGRKSWKTLKGGEVVWPPELEAALLEGLEQYTPDDSRETRLLGRFPMRNRYISDYIYEKTGKRRTAKQVGSRLQQLRDTCGGRQLLKLLTPYRPQGRAPRPSPLSISGSLSDTDSNSDASAPPTPTEAHATLQSLLYRGVGGLGRDDEPRSIIYIDLLPNDASHGPTPMQAPPVPSKPGYTITRISQYPRHIHEIDPTVTLASRSSIIAKSHFTVHSRAGIVHSEVTEMTLANPNSEGAEGEFLYSTKLAPAFWNELCRNQDPTQYTIIQKVTQEPHNSFAAPIFHTAYKFTFPLPNGNGAVAQTLETFPLGEPTIRGSPALDFELSELFTLDPDAFSDFGFVSDDKSADLYGLEACLNADWRIYSPATSVSSEGFSDCHILPSSADIPLMAL</sequence>
<dbReference type="PROSITE" id="PS51088">
    <property type="entry name" value="TEA_2"/>
    <property type="match status" value="1"/>
</dbReference>
<protein>
    <recommendedName>
        <fullName evidence="4">TEA domain-containing protein</fullName>
    </recommendedName>
</protein>
<feature type="domain" description="TEA" evidence="4">
    <location>
        <begin position="59"/>
        <end position="133"/>
    </location>
</feature>
<dbReference type="OrthoDB" id="10006572at2759"/>
<dbReference type="HOGENOM" id="CLU_036087_2_0_1"/>
<dbReference type="InterPro" id="IPR038096">
    <property type="entry name" value="TEA/ATTS_sf"/>
</dbReference>
<name>K5Y0K6_AGABU</name>
<dbReference type="RefSeq" id="XP_007328742.1">
    <property type="nucleotide sequence ID" value="XM_007328680.1"/>
</dbReference>
<dbReference type="Gene3D" id="6.10.20.40">
    <property type="entry name" value="TEA/ATTS domain"/>
    <property type="match status" value="1"/>
</dbReference>
<dbReference type="EMBL" id="JH971388">
    <property type="protein sequence ID" value="EKM81295.1"/>
    <property type="molecule type" value="Genomic_DNA"/>
</dbReference>
<feature type="region of interest" description="Disordered" evidence="3">
    <location>
        <begin position="1"/>
        <end position="35"/>
    </location>
</feature>
<dbReference type="KEGG" id="abp:AGABI1DRAFT106046"/>
<proteinExistence type="inferred from homology"/>
<feature type="DNA-binding region" description="TEA" evidence="2">
    <location>
        <begin position="59"/>
        <end position="133"/>
    </location>
</feature>
<dbReference type="eggNOG" id="ENOG502SPQ9">
    <property type="taxonomic scope" value="Eukaryota"/>
</dbReference>
<dbReference type="InParanoid" id="K5Y0K6"/>
<dbReference type="OMA" id="LAPGYWD"/>
<evidence type="ECO:0000256" key="3">
    <source>
        <dbReference type="SAM" id="MobiDB-lite"/>
    </source>
</evidence>
<feature type="compositionally biased region" description="Low complexity" evidence="3">
    <location>
        <begin position="1"/>
        <end position="30"/>
    </location>
</feature>
<evidence type="ECO:0000259" key="4">
    <source>
        <dbReference type="PROSITE" id="PS51088"/>
    </source>
</evidence>
<feature type="compositionally biased region" description="Polar residues" evidence="3">
    <location>
        <begin position="154"/>
        <end position="169"/>
    </location>
</feature>
<organism evidence="5 6">
    <name type="scientific">Agaricus bisporus var. burnettii (strain JB137-S8 / ATCC MYA-4627 / FGSC 10392)</name>
    <name type="common">White button mushroom</name>
    <dbReference type="NCBI Taxonomy" id="597362"/>
    <lineage>
        <taxon>Eukaryota</taxon>
        <taxon>Fungi</taxon>
        <taxon>Dikarya</taxon>
        <taxon>Basidiomycota</taxon>
        <taxon>Agaricomycotina</taxon>
        <taxon>Agaricomycetes</taxon>
        <taxon>Agaricomycetidae</taxon>
        <taxon>Agaricales</taxon>
        <taxon>Agaricineae</taxon>
        <taxon>Agaricaceae</taxon>
        <taxon>Agaricus</taxon>
    </lineage>
</organism>
<dbReference type="GeneID" id="18822224"/>
<dbReference type="STRING" id="597362.K5Y0K6"/>
<reference evidence="6" key="1">
    <citation type="journal article" date="2012" name="Proc. Natl. Acad. Sci. U.S.A.">
        <title>Genome sequence of the button mushroom Agaricus bisporus reveals mechanisms governing adaptation to a humic-rich ecological niche.</title>
        <authorList>
            <person name="Morin E."/>
            <person name="Kohler A."/>
            <person name="Baker A.R."/>
            <person name="Foulongne-Oriol M."/>
            <person name="Lombard V."/>
            <person name="Nagy L.G."/>
            <person name="Ohm R.A."/>
            <person name="Patyshakuliyeva A."/>
            <person name="Brun A."/>
            <person name="Aerts A.L."/>
            <person name="Bailey A.M."/>
            <person name="Billette C."/>
            <person name="Coutinho P.M."/>
            <person name="Deakin G."/>
            <person name="Doddapaneni H."/>
            <person name="Floudas D."/>
            <person name="Grimwood J."/>
            <person name="Hilden K."/>
            <person name="Kuees U."/>
            <person name="LaButti K.M."/>
            <person name="Lapidus A."/>
            <person name="Lindquist E.A."/>
            <person name="Lucas S.M."/>
            <person name="Murat C."/>
            <person name="Riley R.W."/>
            <person name="Salamov A.A."/>
            <person name="Schmutz J."/>
            <person name="Subramanian V."/>
            <person name="Woesten H.A.B."/>
            <person name="Xu J."/>
            <person name="Eastwood D.C."/>
            <person name="Foster G.D."/>
            <person name="Sonnenberg A.S."/>
            <person name="Cullen D."/>
            <person name="de Vries R.P."/>
            <person name="Lundell T."/>
            <person name="Hibbett D.S."/>
            <person name="Henrissat B."/>
            <person name="Burton K.S."/>
            <person name="Kerrigan R.W."/>
            <person name="Challen M.P."/>
            <person name="Grigoriev I.V."/>
            <person name="Martin F."/>
        </authorList>
    </citation>
    <scope>NUCLEOTIDE SEQUENCE [LARGE SCALE GENOMIC DNA]</scope>
    <source>
        <strain evidence="6">JB137-S8 / ATCC MYA-4627 / FGSC 10392</strain>
    </source>
</reference>
<dbReference type="Proteomes" id="UP000008493">
    <property type="component" value="Unassembled WGS sequence"/>
</dbReference>
<evidence type="ECO:0000313" key="5">
    <source>
        <dbReference type="EMBL" id="EKM81295.1"/>
    </source>
</evidence>
<accession>K5Y0K6</accession>
<feature type="region of interest" description="Disordered" evidence="3">
    <location>
        <begin position="138"/>
        <end position="176"/>
    </location>
</feature>
<keyword evidence="6" id="KW-1185">Reference proteome</keyword>
<evidence type="ECO:0000256" key="2">
    <source>
        <dbReference type="PROSITE-ProRule" id="PRU00505"/>
    </source>
</evidence>
<dbReference type="Pfam" id="PF01285">
    <property type="entry name" value="TEA"/>
    <property type="match status" value="1"/>
</dbReference>
<dbReference type="SMART" id="SM00426">
    <property type="entry name" value="TEA"/>
    <property type="match status" value="1"/>
</dbReference>